<dbReference type="SUPFAM" id="SSF53335">
    <property type="entry name" value="S-adenosyl-L-methionine-dependent methyltransferases"/>
    <property type="match status" value="1"/>
</dbReference>
<proteinExistence type="predicted"/>
<evidence type="ECO:0000313" key="2">
    <source>
        <dbReference type="EMBL" id="OCL27798.1"/>
    </source>
</evidence>
<dbReference type="GO" id="GO:0008757">
    <property type="term" value="F:S-adenosylmethionine-dependent methyltransferase activity"/>
    <property type="evidence" value="ECO:0007669"/>
    <property type="project" value="InterPro"/>
</dbReference>
<sequence length="168" mass="18893">MGNARKWGVEGNILGIKVGVPDIDFADSCFDKVYTTTTLEMLRGMNGAKGYKEAVEEIYRVLKPGGIFGLGEPMHNDVAIPKEIYPYVTKGNMPAPWTKCFATLEETIEVFESVGFEIIEADIAPDAQLWWEEYAEYDPYSSEPGEDGEFIEKDKGRWVTFGYIIAKK</sequence>
<dbReference type="Proteomes" id="UP000093514">
    <property type="component" value="Unassembled WGS sequence"/>
</dbReference>
<dbReference type="InterPro" id="IPR029063">
    <property type="entry name" value="SAM-dependent_MTases_sf"/>
</dbReference>
<gene>
    <name evidence="2" type="ORF">U472_04400</name>
</gene>
<protein>
    <recommendedName>
        <fullName evidence="1">Methyltransferase type 11 domain-containing protein</fullName>
    </recommendedName>
</protein>
<feature type="domain" description="Methyltransferase type 11" evidence="1">
    <location>
        <begin position="21"/>
        <end position="68"/>
    </location>
</feature>
<reference evidence="2 3" key="2">
    <citation type="submission" date="2016-08" db="EMBL/GenBank/DDBJ databases">
        <title>Orenia metallireducens sp. nov. strain Z6, a Novel Metal-reducing Firmicute from the Deep Subsurface.</title>
        <authorList>
            <person name="Maxim B.I."/>
            <person name="Kenneth K."/>
            <person name="Flynn T.M."/>
            <person name="Oloughlin E.J."/>
            <person name="Locke R.A."/>
            <person name="Weber J.R."/>
            <person name="Egan S.M."/>
            <person name="Mackie R.I."/>
            <person name="Cann I.K."/>
        </authorList>
    </citation>
    <scope>NUCLEOTIDE SEQUENCE [LARGE SCALE GENOMIC DNA]</scope>
    <source>
        <strain evidence="2 3">Z6</strain>
    </source>
</reference>
<name>A0A1C0ABS2_9FIRM</name>
<evidence type="ECO:0000259" key="1">
    <source>
        <dbReference type="Pfam" id="PF08241"/>
    </source>
</evidence>
<evidence type="ECO:0000313" key="3">
    <source>
        <dbReference type="Proteomes" id="UP000093514"/>
    </source>
</evidence>
<comment type="caution">
    <text evidence="2">The sequence shown here is derived from an EMBL/GenBank/DDBJ whole genome shotgun (WGS) entry which is preliminary data.</text>
</comment>
<keyword evidence="3" id="KW-1185">Reference proteome</keyword>
<dbReference type="Pfam" id="PF08241">
    <property type="entry name" value="Methyltransf_11"/>
    <property type="match status" value="1"/>
</dbReference>
<reference evidence="3" key="1">
    <citation type="submission" date="2016-07" db="EMBL/GenBank/DDBJ databases">
        <authorList>
            <person name="Florea S."/>
            <person name="Webb J.S."/>
            <person name="Jaromczyk J."/>
            <person name="Schardl C.L."/>
        </authorList>
    </citation>
    <scope>NUCLEOTIDE SEQUENCE [LARGE SCALE GENOMIC DNA]</scope>
    <source>
        <strain evidence="3">Z6</strain>
    </source>
</reference>
<dbReference type="EMBL" id="LWDV01000007">
    <property type="protein sequence ID" value="OCL27798.1"/>
    <property type="molecule type" value="Genomic_DNA"/>
</dbReference>
<organism evidence="2 3">
    <name type="scientific">Orenia metallireducens</name>
    <dbReference type="NCBI Taxonomy" id="1413210"/>
    <lineage>
        <taxon>Bacteria</taxon>
        <taxon>Bacillati</taxon>
        <taxon>Bacillota</taxon>
        <taxon>Clostridia</taxon>
        <taxon>Halanaerobiales</taxon>
        <taxon>Halobacteroidaceae</taxon>
        <taxon>Orenia</taxon>
    </lineage>
</organism>
<dbReference type="InterPro" id="IPR013216">
    <property type="entry name" value="Methyltransf_11"/>
</dbReference>
<accession>A0A1C0ABS2</accession>
<dbReference type="AlphaFoldDB" id="A0A1C0ABS2"/>
<dbReference type="Gene3D" id="3.40.50.150">
    <property type="entry name" value="Vaccinia Virus protein VP39"/>
    <property type="match status" value="1"/>
</dbReference>